<evidence type="ECO:0000313" key="10">
    <source>
        <dbReference type="EMBL" id="MPV38106.1"/>
    </source>
</evidence>
<protein>
    <recommendedName>
        <fullName evidence="4">threonine ammonia-lyase</fullName>
        <ecNumber evidence="4">4.3.1.19</ecNumber>
    </recommendedName>
    <alternativeName>
        <fullName evidence="8">Threonine deaminase</fullName>
    </alternativeName>
</protein>
<dbReference type="InterPro" id="IPR036052">
    <property type="entry name" value="TrpB-like_PALP_sf"/>
</dbReference>
<dbReference type="EMBL" id="WHPC01000063">
    <property type="protein sequence ID" value="MPV38106.1"/>
    <property type="molecule type" value="Genomic_DNA"/>
</dbReference>
<comment type="similarity">
    <text evidence="3">Belongs to the serine/threonine dehydratase family.</text>
</comment>
<dbReference type="Pfam" id="PF00291">
    <property type="entry name" value="PALP"/>
    <property type="match status" value="1"/>
</dbReference>
<feature type="domain" description="ACT" evidence="9">
    <location>
        <begin position="330"/>
        <end position="404"/>
    </location>
</feature>
<keyword evidence="5" id="KW-0663">Pyridoxal phosphate</keyword>
<dbReference type="PANTHER" id="PTHR48078:SF6">
    <property type="entry name" value="L-THREONINE DEHYDRATASE CATABOLIC TDCB"/>
    <property type="match status" value="1"/>
</dbReference>
<sequence length="404" mass="41347">MSAPVFDHATFTAAAEVIAGIAHRTPVEESTTLGRVVGAPVLLKAENLQRTGSFKVRGAYVRMARLSDEEKARGVVAASAGNHAQGVALAAQELGISAKIFMPADAALPKVAATRQYGAEVVLTGASLTDCLGEATAEASSSGRVLIHPYDHPDVVAGQGTIGLEILEQVPDVRTIIVPTGGGGLLAGVAAAVHSVDPSVAVVGVQAAAAAAYPESLAQGHPVLLDDLHTMADGIAVGLPGEVPFRLIADHVGEVRTVSEEQLSRAVLHVVERAKMVVEPSGAAGVAALLAEPAAFTGPVVVLLSGGNVDPLVLLRIIRHGMSAAGRYLQMRVLVQDTPGNLAGLLQLLAASGGNVVNIEHTRTSAGLAVDEVEISVELETKGPEHCEAVLGGLRGHGYTILRP</sequence>
<evidence type="ECO:0000256" key="4">
    <source>
        <dbReference type="ARBA" id="ARBA00012096"/>
    </source>
</evidence>
<evidence type="ECO:0000256" key="1">
    <source>
        <dbReference type="ARBA" id="ARBA00001274"/>
    </source>
</evidence>
<comment type="function">
    <text evidence="7">Catalyzes the anaerobic formation of alpha-ketobutyrate and ammonia from threonine in a two-step reaction. The first step involved a dehydration of threonine and a production of enamine intermediates (aminocrotonate), which tautomerizes to its imine form (iminobutyrate). Both intermediates are unstable and short-lived. The second step is the nonenzymatic hydrolysis of the enamine/imine intermediates to form 2-ketobutyrate and free ammonia. In the low water environment of the cell, the second step is accelerated by RidA.</text>
</comment>
<dbReference type="FunFam" id="3.40.50.1100:FF:000007">
    <property type="entry name" value="L-threonine dehydratase catabolic TdcB"/>
    <property type="match status" value="1"/>
</dbReference>
<dbReference type="InterPro" id="IPR045865">
    <property type="entry name" value="ACT-like_dom_sf"/>
</dbReference>
<dbReference type="EC" id="4.3.1.19" evidence="4"/>
<keyword evidence="11" id="KW-1185">Reference proteome</keyword>
<dbReference type="GO" id="GO:0003941">
    <property type="term" value="F:L-serine ammonia-lyase activity"/>
    <property type="evidence" value="ECO:0007669"/>
    <property type="project" value="TreeGrafter"/>
</dbReference>
<comment type="cofactor">
    <cofactor evidence="2">
        <name>pyridoxal 5'-phosphate</name>
        <dbReference type="ChEBI" id="CHEBI:597326"/>
    </cofactor>
</comment>
<keyword evidence="6 10" id="KW-0456">Lyase</keyword>
<dbReference type="SUPFAM" id="SSF53686">
    <property type="entry name" value="Tryptophan synthase beta subunit-like PLP-dependent enzymes"/>
    <property type="match status" value="1"/>
</dbReference>
<dbReference type="Gene3D" id="3.40.50.1100">
    <property type="match status" value="2"/>
</dbReference>
<dbReference type="NCBIfam" id="TIGR01127">
    <property type="entry name" value="ilvA_1Cterm"/>
    <property type="match status" value="1"/>
</dbReference>
<gene>
    <name evidence="10" type="ORF">GB881_13810</name>
</gene>
<evidence type="ECO:0000256" key="2">
    <source>
        <dbReference type="ARBA" id="ARBA00001933"/>
    </source>
</evidence>
<evidence type="ECO:0000259" key="9">
    <source>
        <dbReference type="PROSITE" id="PS51671"/>
    </source>
</evidence>
<evidence type="ECO:0000313" key="11">
    <source>
        <dbReference type="Proteomes" id="UP000437709"/>
    </source>
</evidence>
<dbReference type="InterPro" id="IPR050147">
    <property type="entry name" value="Ser/Thr_Dehydratase"/>
</dbReference>
<proteinExistence type="inferred from homology"/>
<dbReference type="Proteomes" id="UP000437709">
    <property type="component" value="Unassembled WGS sequence"/>
</dbReference>
<dbReference type="AlphaFoldDB" id="A0A6N7EPM9"/>
<comment type="catalytic activity">
    <reaction evidence="1">
        <text>L-threonine = 2-oxobutanoate + NH4(+)</text>
        <dbReference type="Rhea" id="RHEA:22108"/>
        <dbReference type="ChEBI" id="CHEBI:16763"/>
        <dbReference type="ChEBI" id="CHEBI:28938"/>
        <dbReference type="ChEBI" id="CHEBI:57926"/>
        <dbReference type="EC" id="4.3.1.19"/>
    </reaction>
</comment>
<comment type="caution">
    <text evidence="10">The sequence shown here is derived from an EMBL/GenBank/DDBJ whole genome shotgun (WGS) entry which is preliminary data.</text>
</comment>
<dbReference type="GO" id="GO:0009097">
    <property type="term" value="P:isoleucine biosynthetic process"/>
    <property type="evidence" value="ECO:0007669"/>
    <property type="project" value="TreeGrafter"/>
</dbReference>
<dbReference type="FunFam" id="3.40.50.1100:FF:000005">
    <property type="entry name" value="Threonine dehydratase catabolic"/>
    <property type="match status" value="1"/>
</dbReference>
<dbReference type="InterPro" id="IPR005789">
    <property type="entry name" value="Thr_deHydtase_catblc"/>
</dbReference>
<dbReference type="GO" id="GO:0006567">
    <property type="term" value="P:L-threonine catabolic process"/>
    <property type="evidence" value="ECO:0007669"/>
    <property type="project" value="InterPro"/>
</dbReference>
<organism evidence="10 11">
    <name type="scientific">Georgenia subflava</name>
    <dbReference type="NCBI Taxonomy" id="1622177"/>
    <lineage>
        <taxon>Bacteria</taxon>
        <taxon>Bacillati</taxon>
        <taxon>Actinomycetota</taxon>
        <taxon>Actinomycetes</taxon>
        <taxon>Micrococcales</taxon>
        <taxon>Bogoriellaceae</taxon>
        <taxon>Georgenia</taxon>
    </lineage>
</organism>
<evidence type="ECO:0000256" key="6">
    <source>
        <dbReference type="ARBA" id="ARBA00023239"/>
    </source>
</evidence>
<reference evidence="10 11" key="1">
    <citation type="submission" date="2019-10" db="EMBL/GenBank/DDBJ databases">
        <title>Georgenia wutianyii sp. nov. and Georgenia yuyongxinii sp. nov. isolated from plateau pika (Ochotona curzoniae) in the Qinghai-Tibet plateau of China.</title>
        <authorList>
            <person name="Tian Z."/>
        </authorList>
    </citation>
    <scope>NUCLEOTIDE SEQUENCE [LARGE SCALE GENOMIC DNA]</scope>
    <source>
        <strain evidence="10 11">JCM 19765</strain>
    </source>
</reference>
<evidence type="ECO:0000256" key="7">
    <source>
        <dbReference type="ARBA" id="ARBA00025527"/>
    </source>
</evidence>
<dbReference type="PROSITE" id="PS51671">
    <property type="entry name" value="ACT"/>
    <property type="match status" value="1"/>
</dbReference>
<dbReference type="SUPFAM" id="SSF55021">
    <property type="entry name" value="ACT-like"/>
    <property type="match status" value="1"/>
</dbReference>
<dbReference type="InterPro" id="IPR001926">
    <property type="entry name" value="TrpB-like_PALP"/>
</dbReference>
<accession>A0A6N7EPM9</accession>
<evidence type="ECO:0000256" key="5">
    <source>
        <dbReference type="ARBA" id="ARBA00022898"/>
    </source>
</evidence>
<dbReference type="GO" id="GO:0006565">
    <property type="term" value="P:L-serine catabolic process"/>
    <property type="evidence" value="ECO:0007669"/>
    <property type="project" value="TreeGrafter"/>
</dbReference>
<dbReference type="PANTHER" id="PTHR48078">
    <property type="entry name" value="THREONINE DEHYDRATASE, MITOCHONDRIAL-RELATED"/>
    <property type="match status" value="1"/>
</dbReference>
<name>A0A6N7EPM9_9MICO</name>
<dbReference type="CDD" id="cd01562">
    <property type="entry name" value="Thr-dehyd"/>
    <property type="match status" value="1"/>
</dbReference>
<dbReference type="InterPro" id="IPR002912">
    <property type="entry name" value="ACT_dom"/>
</dbReference>
<dbReference type="GO" id="GO:0004794">
    <property type="term" value="F:threonine deaminase activity"/>
    <property type="evidence" value="ECO:0007669"/>
    <property type="project" value="UniProtKB-EC"/>
</dbReference>
<dbReference type="CDD" id="cd04886">
    <property type="entry name" value="ACT_ThrD-II-like"/>
    <property type="match status" value="1"/>
</dbReference>
<evidence type="ECO:0000256" key="8">
    <source>
        <dbReference type="ARBA" id="ARBA00031427"/>
    </source>
</evidence>
<evidence type="ECO:0000256" key="3">
    <source>
        <dbReference type="ARBA" id="ARBA00010869"/>
    </source>
</evidence>
<dbReference type="RefSeq" id="WP_152196791.1">
    <property type="nucleotide sequence ID" value="NZ_VUKD01000008.1"/>
</dbReference>
<dbReference type="InterPro" id="IPR044561">
    <property type="entry name" value="ACT_ThrD-II-like"/>
</dbReference>